<dbReference type="EMBL" id="SKBU01000018">
    <property type="protein sequence ID" value="TCJ16166.1"/>
    <property type="molecule type" value="Genomic_DNA"/>
</dbReference>
<protein>
    <submittedName>
        <fullName evidence="1">Uncharacterized protein</fullName>
    </submittedName>
</protein>
<comment type="caution">
    <text evidence="1">The sequence shown here is derived from an EMBL/GenBank/DDBJ whole genome shotgun (WGS) entry which is preliminary data.</text>
</comment>
<sequence length="66" mass="7563">MIPIHYRDSETEEELGRGFEETLPRVGQSVFVEDVGECRVVYRWQCGPGASVAYVRRVLPEENYSA</sequence>
<name>A0A4R1BG32_9ACTN</name>
<dbReference type="RefSeq" id="WP_132691797.1">
    <property type="nucleotide sequence ID" value="NZ_SKBU01000018.1"/>
</dbReference>
<proteinExistence type="predicted"/>
<reference evidence="1 2" key="1">
    <citation type="submission" date="2019-03" db="EMBL/GenBank/DDBJ databases">
        <title>Whole genome sequence of a novel Rubrobacter taiwanensis strain, isolated from Yellowstone National Park.</title>
        <authorList>
            <person name="Freed S."/>
            <person name="Ramaley R.F."/>
            <person name="Kyndt J.A."/>
        </authorList>
    </citation>
    <scope>NUCLEOTIDE SEQUENCE [LARGE SCALE GENOMIC DNA]</scope>
    <source>
        <strain evidence="1 2">Yellowstone</strain>
    </source>
</reference>
<dbReference type="Proteomes" id="UP000295244">
    <property type="component" value="Unassembled WGS sequence"/>
</dbReference>
<dbReference type="AlphaFoldDB" id="A0A4R1BG32"/>
<keyword evidence="2" id="KW-1185">Reference proteome</keyword>
<evidence type="ECO:0000313" key="1">
    <source>
        <dbReference type="EMBL" id="TCJ16166.1"/>
    </source>
</evidence>
<organism evidence="1 2">
    <name type="scientific">Rubrobacter taiwanensis</name>
    <dbReference type="NCBI Taxonomy" id="185139"/>
    <lineage>
        <taxon>Bacteria</taxon>
        <taxon>Bacillati</taxon>
        <taxon>Actinomycetota</taxon>
        <taxon>Rubrobacteria</taxon>
        <taxon>Rubrobacterales</taxon>
        <taxon>Rubrobacteraceae</taxon>
        <taxon>Rubrobacter</taxon>
    </lineage>
</organism>
<accession>A0A4R1BG32</accession>
<gene>
    <name evidence="1" type="ORF">E0L93_10860</name>
</gene>
<evidence type="ECO:0000313" key="2">
    <source>
        <dbReference type="Proteomes" id="UP000295244"/>
    </source>
</evidence>